<evidence type="ECO:0000256" key="3">
    <source>
        <dbReference type="ARBA" id="ARBA00022833"/>
    </source>
</evidence>
<evidence type="ECO:0000256" key="8">
    <source>
        <dbReference type="ARBA" id="ARBA00023242"/>
    </source>
</evidence>
<dbReference type="SUPFAM" id="SSF57701">
    <property type="entry name" value="Zn2/Cys6 DNA-binding domain"/>
    <property type="match status" value="1"/>
</dbReference>
<dbReference type="GeneID" id="28840594"/>
<dbReference type="FunFam" id="4.10.240.10:FF:000009">
    <property type="entry name" value="C6 transcription factor (Gal4)"/>
    <property type="match status" value="1"/>
</dbReference>
<dbReference type="CDD" id="cd14654">
    <property type="entry name" value="ZIP_Gal4"/>
    <property type="match status" value="1"/>
</dbReference>
<dbReference type="PANTHER" id="PTHR47424:SF2">
    <property type="entry name" value="TRANSCRIPTION FACTOR DOMAIN-CONTAINING PROTEIN-RELATED"/>
    <property type="match status" value="1"/>
</dbReference>
<dbReference type="GO" id="GO:0008270">
    <property type="term" value="F:zinc ion binding"/>
    <property type="evidence" value="ECO:0007669"/>
    <property type="project" value="InterPro"/>
</dbReference>
<dbReference type="GO" id="GO:0000435">
    <property type="term" value="P:positive regulation of transcription from RNA polymerase II promoter by galactose"/>
    <property type="evidence" value="ECO:0007669"/>
    <property type="project" value="TreeGrafter"/>
</dbReference>
<dbReference type="AlphaFoldDB" id="A0A1B8GF78"/>
<keyword evidence="2" id="KW-0479">Metal-binding</keyword>
<accession>A0A1B8GF78</accession>
<keyword evidence="5" id="KW-0238">DNA-binding</keyword>
<evidence type="ECO:0000313" key="12">
    <source>
        <dbReference type="EMBL" id="OBT94488.2"/>
    </source>
</evidence>
<dbReference type="PANTHER" id="PTHR47424">
    <property type="entry name" value="REGULATORY PROTEIN GAL4"/>
    <property type="match status" value="1"/>
</dbReference>
<evidence type="ECO:0000256" key="4">
    <source>
        <dbReference type="ARBA" id="ARBA00023015"/>
    </source>
</evidence>
<evidence type="ECO:0000256" key="7">
    <source>
        <dbReference type="ARBA" id="ARBA00023163"/>
    </source>
</evidence>
<evidence type="ECO:0000313" key="13">
    <source>
        <dbReference type="Proteomes" id="UP000091956"/>
    </source>
</evidence>
<keyword evidence="4" id="KW-0805">Transcription regulation</keyword>
<dbReference type="InterPro" id="IPR007219">
    <property type="entry name" value="XnlR_reg_dom"/>
</dbReference>
<dbReference type="InterPro" id="IPR001138">
    <property type="entry name" value="Zn2Cys6_DnaBD"/>
</dbReference>
<comment type="subcellular location">
    <subcellularLocation>
        <location evidence="1">Nucleus</location>
    </subcellularLocation>
</comment>
<reference evidence="13" key="2">
    <citation type="journal article" date="2018" name="Nat. Commun.">
        <title>Extreme sensitivity to ultraviolet light in the fungal pathogen causing white-nose syndrome of bats.</title>
        <authorList>
            <person name="Palmer J.M."/>
            <person name="Drees K.P."/>
            <person name="Foster J.T."/>
            <person name="Lindner D.L."/>
        </authorList>
    </citation>
    <scope>NUCLEOTIDE SEQUENCE [LARGE SCALE GENOMIC DNA]</scope>
    <source>
        <strain evidence="13">UAMH 10579</strain>
    </source>
</reference>
<name>A0A1B8GF78_9PEZI</name>
<dbReference type="PROSITE" id="PS00463">
    <property type="entry name" value="ZN2_CY6_FUNGAL_1"/>
    <property type="match status" value="1"/>
</dbReference>
<dbReference type="GO" id="GO:0000981">
    <property type="term" value="F:DNA-binding transcription factor activity, RNA polymerase II-specific"/>
    <property type="evidence" value="ECO:0007669"/>
    <property type="project" value="InterPro"/>
</dbReference>
<dbReference type="SMART" id="SM00906">
    <property type="entry name" value="Fungal_trans"/>
    <property type="match status" value="1"/>
</dbReference>
<sequence>MNQYACEECRSKKYRCSKNRPSCSYCARHNKLCVYSSKVIRSPLTREYVTSLENRVQQLEALLARLLPDGDVESALSQVPSPSSPDFNTWVTVEPRRPKVETTDSLPDEKEIPSEGPPDDLPILSNGFEWSEQDDDPTNYIADGMAALSVDPQGAGYLGSAANVSLLRSLQRSGWCVVSSRASLSELSGNPSSLLNTWSILLQPSNHRQLRATLIDAYFYHYHPAYPIVHEATFRAQYNEILPKPSCSSWELLHNTILCIGAWCLGHDVSGIKDLFGLGSQGFKFAASFSSGNLIMVQALMLWSNYNQRQNKPNTSWNYQGLAVRMALSLGLHKEFPAWNISLLDREIRRRVWWFLYIVDSGASMTFGRPVLLPEAGGSMDIELFLNVHDDCLTAATTEIPEDANEPTLYSSLLMQSKFHLMANPLYARRIGNPDLGVAEVMTMNSRISSWMLTLPYYYQENANLPNLTESLALSRYRFFWRIRNFRMLLLWPILIHYTEKTHNIPNARDNEINETARQLCLSYAHDTIASIDEYLLSNISGAFGDWYALYYLIQSSLIPIIAMLTVPESPDAVVWTADIETTKRLLGSVVTHQELARKFLDIVNRFWPSIDAVAPGEFMDGQQSELLNQIYTQFTMDSSEPQFLWQGMYESGNWAATP</sequence>
<dbReference type="GO" id="GO:0000978">
    <property type="term" value="F:RNA polymerase II cis-regulatory region sequence-specific DNA binding"/>
    <property type="evidence" value="ECO:0007669"/>
    <property type="project" value="TreeGrafter"/>
</dbReference>
<organism evidence="12 13">
    <name type="scientific">Pseudogymnoascus verrucosus</name>
    <dbReference type="NCBI Taxonomy" id="342668"/>
    <lineage>
        <taxon>Eukaryota</taxon>
        <taxon>Fungi</taxon>
        <taxon>Dikarya</taxon>
        <taxon>Ascomycota</taxon>
        <taxon>Pezizomycotina</taxon>
        <taxon>Leotiomycetes</taxon>
        <taxon>Thelebolales</taxon>
        <taxon>Thelebolaceae</taxon>
        <taxon>Pseudogymnoascus</taxon>
    </lineage>
</organism>
<keyword evidence="9" id="KW-0119">Carbohydrate metabolism</keyword>
<feature type="region of interest" description="Disordered" evidence="10">
    <location>
        <begin position="95"/>
        <end position="124"/>
    </location>
</feature>
<dbReference type="Pfam" id="PF04082">
    <property type="entry name" value="Fungal_trans"/>
    <property type="match status" value="1"/>
</dbReference>
<dbReference type="EMBL" id="KV460243">
    <property type="protein sequence ID" value="OBT94488.2"/>
    <property type="molecule type" value="Genomic_DNA"/>
</dbReference>
<evidence type="ECO:0000256" key="1">
    <source>
        <dbReference type="ARBA" id="ARBA00004123"/>
    </source>
</evidence>
<feature type="compositionally biased region" description="Basic and acidic residues" evidence="10">
    <location>
        <begin position="95"/>
        <end position="113"/>
    </location>
</feature>
<dbReference type="Pfam" id="PF00172">
    <property type="entry name" value="Zn_clus"/>
    <property type="match status" value="1"/>
</dbReference>
<dbReference type="RefSeq" id="XP_059319502.1">
    <property type="nucleotide sequence ID" value="XM_059463863.1"/>
</dbReference>
<dbReference type="GO" id="GO:0006351">
    <property type="term" value="P:DNA-templated transcription"/>
    <property type="evidence" value="ECO:0007669"/>
    <property type="project" value="InterPro"/>
</dbReference>
<dbReference type="Proteomes" id="UP000091956">
    <property type="component" value="Unassembled WGS sequence"/>
</dbReference>
<feature type="domain" description="Zn(2)-C6 fungal-type" evidence="11">
    <location>
        <begin position="5"/>
        <end position="35"/>
    </location>
</feature>
<keyword evidence="8" id="KW-0539">Nucleus</keyword>
<evidence type="ECO:0000259" key="11">
    <source>
        <dbReference type="PROSITE" id="PS50048"/>
    </source>
</evidence>
<evidence type="ECO:0000256" key="9">
    <source>
        <dbReference type="ARBA" id="ARBA00023277"/>
    </source>
</evidence>
<keyword evidence="7" id="KW-0804">Transcription</keyword>
<evidence type="ECO:0000256" key="2">
    <source>
        <dbReference type="ARBA" id="ARBA00022723"/>
    </source>
</evidence>
<proteinExistence type="predicted"/>
<dbReference type="SMART" id="SM00066">
    <property type="entry name" value="GAL4"/>
    <property type="match status" value="1"/>
</dbReference>
<reference evidence="12 13" key="1">
    <citation type="submission" date="2016-03" db="EMBL/GenBank/DDBJ databases">
        <title>Comparative genomics of Pseudogymnoascus destructans, the fungus causing white-nose syndrome of bats.</title>
        <authorList>
            <person name="Palmer J.M."/>
            <person name="Drees K.P."/>
            <person name="Foster J.T."/>
            <person name="Lindner D.L."/>
        </authorList>
    </citation>
    <scope>NUCLEOTIDE SEQUENCE [LARGE SCALE GENOMIC DNA]</scope>
    <source>
        <strain evidence="12 13">UAMH 10579</strain>
    </source>
</reference>
<protein>
    <submittedName>
        <fullName evidence="12">Lactose regulatory protein lac9 and GAL4-like protein</fullName>
    </submittedName>
</protein>
<dbReference type="GO" id="GO:0005634">
    <property type="term" value="C:nucleus"/>
    <property type="evidence" value="ECO:0007669"/>
    <property type="project" value="UniProtKB-SubCell"/>
</dbReference>
<keyword evidence="3" id="KW-0862">Zinc</keyword>
<dbReference type="InterPro" id="IPR051127">
    <property type="entry name" value="Fungal_SecMet_Regulators"/>
</dbReference>
<evidence type="ECO:0000256" key="10">
    <source>
        <dbReference type="SAM" id="MobiDB-lite"/>
    </source>
</evidence>
<evidence type="ECO:0000256" key="5">
    <source>
        <dbReference type="ARBA" id="ARBA00023125"/>
    </source>
</evidence>
<keyword evidence="13" id="KW-1185">Reference proteome</keyword>
<dbReference type="CDD" id="cd12148">
    <property type="entry name" value="fungal_TF_MHR"/>
    <property type="match status" value="1"/>
</dbReference>
<evidence type="ECO:0000256" key="6">
    <source>
        <dbReference type="ARBA" id="ARBA00023159"/>
    </source>
</evidence>
<dbReference type="PROSITE" id="PS50048">
    <property type="entry name" value="ZN2_CY6_FUNGAL_2"/>
    <property type="match status" value="1"/>
</dbReference>
<dbReference type="Gene3D" id="4.10.240.10">
    <property type="entry name" value="Zn(2)-C6 fungal-type DNA-binding domain"/>
    <property type="match status" value="1"/>
</dbReference>
<dbReference type="InterPro" id="IPR005600">
    <property type="entry name" value="Gal4_dimer_dom"/>
</dbReference>
<dbReference type="CDD" id="cd00067">
    <property type="entry name" value="GAL4"/>
    <property type="match status" value="1"/>
</dbReference>
<dbReference type="InterPro" id="IPR036864">
    <property type="entry name" value="Zn2-C6_fun-type_DNA-bd_sf"/>
</dbReference>
<gene>
    <name evidence="12" type="primary">LAC9_2</name>
    <name evidence="12" type="ORF">VE01_07208</name>
</gene>
<keyword evidence="6" id="KW-0010">Activator</keyword>
<dbReference type="Pfam" id="PF03902">
    <property type="entry name" value="Gal4_dimer"/>
    <property type="match status" value="1"/>
</dbReference>